<evidence type="ECO:0000313" key="2">
    <source>
        <dbReference type="EMBL" id="MBO0349507.1"/>
    </source>
</evidence>
<organism evidence="2 3">
    <name type="scientific">Phormidium pseudopriestleyi FRX01</name>
    <dbReference type="NCBI Taxonomy" id="1759528"/>
    <lineage>
        <taxon>Bacteria</taxon>
        <taxon>Bacillati</taxon>
        <taxon>Cyanobacteriota</taxon>
        <taxon>Cyanophyceae</taxon>
        <taxon>Oscillatoriophycideae</taxon>
        <taxon>Oscillatoriales</taxon>
        <taxon>Oscillatoriaceae</taxon>
        <taxon>Phormidium</taxon>
    </lineage>
</organism>
<keyword evidence="3" id="KW-1185">Reference proteome</keyword>
<feature type="transmembrane region" description="Helical" evidence="1">
    <location>
        <begin position="151"/>
        <end position="173"/>
    </location>
</feature>
<keyword evidence="1" id="KW-1133">Transmembrane helix</keyword>
<dbReference type="EMBL" id="JAFLQW010000283">
    <property type="protein sequence ID" value="MBO0349507.1"/>
    <property type="molecule type" value="Genomic_DNA"/>
</dbReference>
<gene>
    <name evidence="2" type="ORF">J0895_10380</name>
</gene>
<dbReference type="RefSeq" id="WP_207088029.1">
    <property type="nucleotide sequence ID" value="NZ_JAFLQW010000283.1"/>
</dbReference>
<accession>A0ABS3FQV8</accession>
<feature type="transmembrane region" description="Helical" evidence="1">
    <location>
        <begin position="20"/>
        <end position="46"/>
    </location>
</feature>
<protein>
    <submittedName>
        <fullName evidence="2">Uncharacterized protein</fullName>
    </submittedName>
</protein>
<proteinExistence type="predicted"/>
<name>A0ABS3FQV8_9CYAN</name>
<keyword evidence="1" id="KW-0472">Membrane</keyword>
<dbReference type="Proteomes" id="UP000664844">
    <property type="component" value="Unassembled WGS sequence"/>
</dbReference>
<keyword evidence="1" id="KW-0812">Transmembrane</keyword>
<feature type="transmembrane region" description="Helical" evidence="1">
    <location>
        <begin position="92"/>
        <end position="111"/>
    </location>
</feature>
<comment type="caution">
    <text evidence="2">The sequence shown here is derived from an EMBL/GenBank/DDBJ whole genome shotgun (WGS) entry which is preliminary data.</text>
</comment>
<feature type="transmembrane region" description="Helical" evidence="1">
    <location>
        <begin position="483"/>
        <end position="502"/>
    </location>
</feature>
<evidence type="ECO:0000313" key="3">
    <source>
        <dbReference type="Proteomes" id="UP000664844"/>
    </source>
</evidence>
<evidence type="ECO:0000256" key="1">
    <source>
        <dbReference type="SAM" id="Phobius"/>
    </source>
</evidence>
<reference evidence="2 3" key="1">
    <citation type="submission" date="2021-03" db="EMBL/GenBank/DDBJ databases">
        <title>Metabolic Capacity of the Antarctic Cyanobacterium Phormidium pseudopriestleyi that Sustains Oxygenic Photosynthesis in the Presence of Hydrogen Sulfide.</title>
        <authorList>
            <person name="Lumian J.E."/>
            <person name="Jungblut A.D."/>
            <person name="Dillon M.L."/>
            <person name="Hawes I."/>
            <person name="Doran P.T."/>
            <person name="Mackey T.J."/>
            <person name="Dick G.J."/>
            <person name="Grettenberger C.L."/>
            <person name="Sumner D.Y."/>
        </authorList>
    </citation>
    <scope>NUCLEOTIDE SEQUENCE [LARGE SCALE GENOMIC DNA]</scope>
    <source>
        <strain evidence="2 3">FRX01</strain>
    </source>
</reference>
<sequence length="516" mass="59188">MKPSVQLIFKGLQEFGRWVLVVIWNLLVNLFWLGIQLIELLLWAFSELRMWIQRSLMQVKEAIAQRNFMILLFPFKWLLLGMWQFAFQGFWLLIHLIELIVWYITHLPTLARTVPALGNSIGKSGISKPRLQSIPPEDPPRKQPGRLPQEFYRAIALIALCLAVLPLVTFLPFPHPFEGSILVEELSFRYGESPQSVVLFEGISGLRQMAIAGEQNFTLTGRFENANDPRLNQLSSLTVDLPTAESEWEITPVEADRRSELTLRRLWLRQHTLVEQLSYDRGRLHLVLQPAIRPNVLELDLGNQPLLVRLRGYQITELQSGSSRPNLDTPLEFTWIPEEKRLTLTLREQAAIAAIVPSPSPQWIPGNLNVEDVRFYRRQRAQTATDTKVYESTAIAGQIRMARQSLQISQNDFLMGETSEDLEIQKLDTLALVPYNPEENTRVGIQVGFSGTETQIQVGPEPTVSTDRIQGNFLNQWFSQETLLALIPVWTVWVGFLIYWVVKNFSKIVNNFSKIV</sequence>